<evidence type="ECO:0000313" key="2">
    <source>
        <dbReference type="Proteomes" id="UP000443153"/>
    </source>
</evidence>
<comment type="caution">
    <text evidence="1">The sequence shown here is derived from an EMBL/GenBank/DDBJ whole genome shotgun (WGS) entry which is preliminary data.</text>
</comment>
<evidence type="ECO:0008006" key="3">
    <source>
        <dbReference type="Google" id="ProtNLM"/>
    </source>
</evidence>
<dbReference type="Proteomes" id="UP000443153">
    <property type="component" value="Unassembled WGS sequence"/>
</dbReference>
<dbReference type="OrthoDB" id="796548at2"/>
<protein>
    <recommendedName>
        <fullName evidence="3">XRE family transcriptional regulator</fullName>
    </recommendedName>
</protein>
<evidence type="ECO:0000313" key="1">
    <source>
        <dbReference type="EMBL" id="MRX65985.1"/>
    </source>
</evidence>
<dbReference type="EMBL" id="WKJH01000030">
    <property type="protein sequence ID" value="MRX65985.1"/>
    <property type="molecule type" value="Genomic_DNA"/>
</dbReference>
<proteinExistence type="predicted"/>
<dbReference type="AlphaFoldDB" id="A0A6I2MTP5"/>
<sequence length="179" mass="21322">MLLERINIFLDYSNLSYNKFEKSINASRGTISRALKHNKTIGSNVVESILDVYPNLSAEWLLRGKGEMIIANEHSKEVNPSRLDLEKERVGHMIDFYDMMEESKLVEVIQKLYNNHQDKIEESHSHDFLEHFVLRTWEKKYGAELKHINRMLEIFYRERMERVVKNEEQDQQNKGKKSH</sequence>
<gene>
    <name evidence="1" type="ORF">GJ691_17680</name>
</gene>
<dbReference type="RefSeq" id="WP_154369364.1">
    <property type="nucleotide sequence ID" value="NZ_WKJH01000030.1"/>
</dbReference>
<organism evidence="1 2">
    <name type="scientific">Maribacter luteus</name>
    <dbReference type="NCBI Taxonomy" id="2594478"/>
    <lineage>
        <taxon>Bacteria</taxon>
        <taxon>Pseudomonadati</taxon>
        <taxon>Bacteroidota</taxon>
        <taxon>Flavobacteriia</taxon>
        <taxon>Flavobacteriales</taxon>
        <taxon>Flavobacteriaceae</taxon>
        <taxon>Maribacter</taxon>
    </lineage>
</organism>
<reference evidence="1 2" key="1">
    <citation type="submission" date="2019-11" db="EMBL/GenBank/DDBJ databases">
        <title>Maribacter lutea sp. nov., a marine bacterium isolated from intertidal sand.</title>
        <authorList>
            <person name="Liu A."/>
        </authorList>
    </citation>
    <scope>NUCLEOTIDE SEQUENCE [LARGE SCALE GENOMIC DNA]</scope>
    <source>
        <strain evidence="1 2">RZ05</strain>
    </source>
</reference>
<keyword evidence="2" id="KW-1185">Reference proteome</keyword>
<accession>A0A6I2MTP5</accession>
<name>A0A6I2MTP5_9FLAO</name>